<evidence type="ECO:0000256" key="1">
    <source>
        <dbReference type="SAM" id="SignalP"/>
    </source>
</evidence>
<reference evidence="2" key="1">
    <citation type="journal article" date="2020" name="Stud. Mycol.">
        <title>101 Dothideomycetes genomes: a test case for predicting lifestyles and emergence of pathogens.</title>
        <authorList>
            <person name="Haridas S."/>
            <person name="Albert R."/>
            <person name="Binder M."/>
            <person name="Bloem J."/>
            <person name="Labutti K."/>
            <person name="Salamov A."/>
            <person name="Andreopoulos B."/>
            <person name="Baker S."/>
            <person name="Barry K."/>
            <person name="Bills G."/>
            <person name="Bluhm B."/>
            <person name="Cannon C."/>
            <person name="Castanera R."/>
            <person name="Culley D."/>
            <person name="Daum C."/>
            <person name="Ezra D."/>
            <person name="Gonzalez J."/>
            <person name="Henrissat B."/>
            <person name="Kuo A."/>
            <person name="Liang C."/>
            <person name="Lipzen A."/>
            <person name="Lutzoni F."/>
            <person name="Magnuson J."/>
            <person name="Mondo S."/>
            <person name="Nolan M."/>
            <person name="Ohm R."/>
            <person name="Pangilinan J."/>
            <person name="Park H.-J."/>
            <person name="Ramirez L."/>
            <person name="Alfaro M."/>
            <person name="Sun H."/>
            <person name="Tritt A."/>
            <person name="Yoshinaga Y."/>
            <person name="Zwiers L.-H."/>
            <person name="Turgeon B."/>
            <person name="Goodwin S."/>
            <person name="Spatafora J."/>
            <person name="Crous P."/>
            <person name="Grigoriev I."/>
        </authorList>
    </citation>
    <scope>NUCLEOTIDE SEQUENCE</scope>
    <source>
        <strain evidence="2">Tuck. ex Michener</strain>
    </source>
</reference>
<organism evidence="2 3">
    <name type="scientific">Viridothelium virens</name>
    <name type="common">Speckled blister lichen</name>
    <name type="synonym">Trypethelium virens</name>
    <dbReference type="NCBI Taxonomy" id="1048519"/>
    <lineage>
        <taxon>Eukaryota</taxon>
        <taxon>Fungi</taxon>
        <taxon>Dikarya</taxon>
        <taxon>Ascomycota</taxon>
        <taxon>Pezizomycotina</taxon>
        <taxon>Dothideomycetes</taxon>
        <taxon>Dothideomycetes incertae sedis</taxon>
        <taxon>Trypetheliales</taxon>
        <taxon>Trypetheliaceae</taxon>
        <taxon>Viridothelium</taxon>
    </lineage>
</organism>
<dbReference type="EMBL" id="ML991827">
    <property type="protein sequence ID" value="KAF2231421.1"/>
    <property type="molecule type" value="Genomic_DNA"/>
</dbReference>
<evidence type="ECO:0000313" key="2">
    <source>
        <dbReference type="EMBL" id="KAF2231421.1"/>
    </source>
</evidence>
<feature type="signal peptide" evidence="1">
    <location>
        <begin position="1"/>
        <end position="22"/>
    </location>
</feature>
<accession>A0A6A6H0N5</accession>
<protein>
    <submittedName>
        <fullName evidence="2">Uncharacterized protein</fullName>
    </submittedName>
</protein>
<sequence length="131" mass="13865">MQLNAGFLTFLGITASSSLASAQQSIAFYQQLQNNDQSNHWVAWVDGEHAYPGMQVLDVLTKAPCDRVFSLGEVMYTFTGCTGDGTAPTAILDSGGVQIGGCSANDNSKIHCGDDLHDIIKHGKCGIVNGE</sequence>
<dbReference type="AlphaFoldDB" id="A0A6A6H0N5"/>
<gene>
    <name evidence="2" type="ORF">EV356DRAFT_293230</name>
</gene>
<dbReference type="OrthoDB" id="4438755at2759"/>
<proteinExistence type="predicted"/>
<keyword evidence="3" id="KW-1185">Reference proteome</keyword>
<evidence type="ECO:0000313" key="3">
    <source>
        <dbReference type="Proteomes" id="UP000800092"/>
    </source>
</evidence>
<name>A0A6A6H0N5_VIRVR</name>
<keyword evidence="1" id="KW-0732">Signal</keyword>
<feature type="chain" id="PRO_5025666390" evidence="1">
    <location>
        <begin position="23"/>
        <end position="131"/>
    </location>
</feature>
<dbReference type="Proteomes" id="UP000800092">
    <property type="component" value="Unassembled WGS sequence"/>
</dbReference>